<name>A0ABN2LES0_9MICO</name>
<proteinExistence type="predicted"/>
<accession>A0ABN2LES0</accession>
<dbReference type="PROSITE" id="PS51257">
    <property type="entry name" value="PROKAR_LIPOPROTEIN"/>
    <property type="match status" value="1"/>
</dbReference>
<dbReference type="EMBL" id="BAAAOB010000001">
    <property type="protein sequence ID" value="GAA1785996.1"/>
    <property type="molecule type" value="Genomic_DNA"/>
</dbReference>
<organism evidence="2 3">
    <name type="scientific">Leucobacter iarius</name>
    <dbReference type="NCBI Taxonomy" id="333963"/>
    <lineage>
        <taxon>Bacteria</taxon>
        <taxon>Bacillati</taxon>
        <taxon>Actinomycetota</taxon>
        <taxon>Actinomycetes</taxon>
        <taxon>Micrococcales</taxon>
        <taxon>Microbacteriaceae</taxon>
        <taxon>Leucobacter</taxon>
    </lineage>
</organism>
<keyword evidence="3" id="KW-1185">Reference proteome</keyword>
<protein>
    <recommendedName>
        <fullName evidence="4">Lipoprotein</fullName>
    </recommendedName>
</protein>
<evidence type="ECO:0000313" key="2">
    <source>
        <dbReference type="EMBL" id="GAA1785996.1"/>
    </source>
</evidence>
<gene>
    <name evidence="2" type="ORF">GCM10009768_13610</name>
</gene>
<feature type="region of interest" description="Disordered" evidence="1">
    <location>
        <begin position="169"/>
        <end position="201"/>
    </location>
</feature>
<dbReference type="RefSeq" id="WP_344030866.1">
    <property type="nucleotide sequence ID" value="NZ_BAAAOB010000001.1"/>
</dbReference>
<sequence>MTLAGRRIAAVAAAGAVALLLSGCGSPEPEPQKLTLSEAGIHYLSAVCPVNGAWDRADVELDRLRLVLARGAAAAGKAEVVPFSEAIGEVGAASTRAAEELGTTAIVWPKAAAPIIDAVRDSLAADAAQAKRVAKLDAAAAIAYRWDPGDAAASDTRARAALGLTGEPQAACAQWRAEQQKKSKSKSSEPAPSTGAPKEQQ</sequence>
<dbReference type="Proteomes" id="UP001500851">
    <property type="component" value="Unassembled WGS sequence"/>
</dbReference>
<evidence type="ECO:0008006" key="4">
    <source>
        <dbReference type="Google" id="ProtNLM"/>
    </source>
</evidence>
<evidence type="ECO:0000313" key="3">
    <source>
        <dbReference type="Proteomes" id="UP001500851"/>
    </source>
</evidence>
<comment type="caution">
    <text evidence="2">The sequence shown here is derived from an EMBL/GenBank/DDBJ whole genome shotgun (WGS) entry which is preliminary data.</text>
</comment>
<evidence type="ECO:0000256" key="1">
    <source>
        <dbReference type="SAM" id="MobiDB-lite"/>
    </source>
</evidence>
<reference evidence="2 3" key="1">
    <citation type="journal article" date="2019" name="Int. J. Syst. Evol. Microbiol.">
        <title>The Global Catalogue of Microorganisms (GCM) 10K type strain sequencing project: providing services to taxonomists for standard genome sequencing and annotation.</title>
        <authorList>
            <consortium name="The Broad Institute Genomics Platform"/>
            <consortium name="The Broad Institute Genome Sequencing Center for Infectious Disease"/>
            <person name="Wu L."/>
            <person name="Ma J."/>
        </authorList>
    </citation>
    <scope>NUCLEOTIDE SEQUENCE [LARGE SCALE GENOMIC DNA]</scope>
    <source>
        <strain evidence="2 3">JCM 14736</strain>
    </source>
</reference>